<sequence length="67" mass="7976">MSRIIEKYCGFHRNETLSKRHNSFCLNKNLVALNATRITIDAFWLWVSICFWGFKKALFLSRSNKSY</sequence>
<proteinExistence type="predicted"/>
<comment type="caution">
    <text evidence="1">The sequence shown here is derived from an EMBL/GenBank/DDBJ whole genome shotgun (WGS) entry which is preliminary data.</text>
</comment>
<dbReference type="EMBL" id="MBIS01000013">
    <property type="protein sequence ID" value="PDX18210.1"/>
    <property type="molecule type" value="Genomic_DNA"/>
</dbReference>
<name>A0A2A6XFY6_HELPX</name>
<reference evidence="1 2" key="1">
    <citation type="journal article" date="2017" name="Gut Pathog.">
        <title>Phylogenomics of Colombian Helicobacter pylori isolates.</title>
        <authorList>
            <person name="Gutierrez-Escobar A.J."/>
            <person name="Trujillo E."/>
            <person name="Acevedo O."/>
            <person name="Bravo M.M."/>
        </authorList>
    </citation>
    <scope>NUCLEOTIDE SEQUENCE [LARGE SCALE GENOMIC DNA]</scope>
    <source>
        <strain evidence="1 2">22346</strain>
    </source>
</reference>
<accession>A0A2A6XFY6</accession>
<protein>
    <submittedName>
        <fullName evidence="1">Uncharacterized protein</fullName>
    </submittedName>
</protein>
<dbReference type="AlphaFoldDB" id="A0A2A6XFY6"/>
<evidence type="ECO:0000313" key="1">
    <source>
        <dbReference type="EMBL" id="PDX18210.1"/>
    </source>
</evidence>
<gene>
    <name evidence="1" type="ORF">BB413_01785</name>
</gene>
<organism evidence="1 2">
    <name type="scientific">Helicobacter pylori</name>
    <name type="common">Campylobacter pylori</name>
    <dbReference type="NCBI Taxonomy" id="210"/>
    <lineage>
        <taxon>Bacteria</taxon>
        <taxon>Pseudomonadati</taxon>
        <taxon>Campylobacterota</taxon>
        <taxon>Epsilonproteobacteria</taxon>
        <taxon>Campylobacterales</taxon>
        <taxon>Helicobacteraceae</taxon>
        <taxon>Helicobacter</taxon>
    </lineage>
</organism>
<dbReference type="Proteomes" id="UP000220275">
    <property type="component" value="Unassembled WGS sequence"/>
</dbReference>
<evidence type="ECO:0000313" key="2">
    <source>
        <dbReference type="Proteomes" id="UP000220275"/>
    </source>
</evidence>